<feature type="domain" description="Glycosyl hydrolase family 13 catalytic" evidence="1">
    <location>
        <begin position="15"/>
        <end position="682"/>
    </location>
</feature>
<sequence length="777" mass="84947">MANITALPVSTYRLQITADFTLFAAADLVDYLKTLGADWVYISPILRSTQGSDHGYDVVDNSIVDPARGGPEGLAALSKACHEAGMGLLVDIVPNHLGVADATQTAWWWDVLEKGRDSRYAEAFDIDWDFGGGKLRVPVLADGDDALDDLKIVGSELHYFENRYPISAGTADDGASPREVHDRQNYELINWRRADSELNYRRFFAVNTLAGVRVEVPWVFEESHAEIVRWITEGLADGLRVDHPDGLADPGGYLDTLAAATGGTYVLVEKILEGDERLPAFWATAGTTGYDALADIDRVLVDAKGQDRLDAIDTALRDRAQPVEWKTLIHGTKRGIADGILNSEVNRLAREYRVARPESDAALVADAVAELLACFPVYRSYLPSGAEHLHEAAELARRHRPELSSTIDELLPVLLDPEQPMAVRFQQTSGMVMAKGVEDTAFYRYTRLGSLTEVGADPEEFSIGVAEFHQRQSVRQASLPGSMTTLSTHDTKRGEDTRARINVLSEVPDRWESVLGHLRELAPLGDGPLENLLWEAIVGSWPASRERLHGYAEKAAREAGNSTTWTGPDEEFEARMHGVVDSVFDDAAVRGIVEGFVAEIADAGWSNSLSAKLVQLTAPGVPDVYQGSELWETSLVDPDNRRPVDYDIRRLYLEAVSAGAQPDIDETGAAKLLVTSRALRLRRDRPELFTRYAPLEALGEKAEHVVAFDRGGAVTLAVRLPVGLAAGDGWGDTAITLPGHELEDVLTGARYPGGTVLLSNLFRKYPVALLAPVEVTS</sequence>
<dbReference type="PANTHER" id="PTHR10357">
    <property type="entry name" value="ALPHA-AMYLASE FAMILY MEMBER"/>
    <property type="match status" value="1"/>
</dbReference>
<dbReference type="Gene3D" id="1.10.10.470">
    <property type="entry name" value="Maltooligosyl trehalose synthase, domain 4"/>
    <property type="match status" value="1"/>
</dbReference>
<dbReference type="Pfam" id="PF00128">
    <property type="entry name" value="Alpha-amylase"/>
    <property type="match status" value="1"/>
</dbReference>
<dbReference type="GO" id="GO:0047470">
    <property type="term" value="F:(1,4)-alpha-D-glucan 1-alpha-D-glucosylmutase activity"/>
    <property type="evidence" value="ECO:0007669"/>
    <property type="project" value="TreeGrafter"/>
</dbReference>
<reference evidence="2" key="2">
    <citation type="submission" date="2020-09" db="EMBL/GenBank/DDBJ databases">
        <authorList>
            <person name="Sun Q."/>
            <person name="Zhou Y."/>
        </authorList>
    </citation>
    <scope>NUCLEOTIDE SEQUENCE</scope>
    <source>
        <strain evidence="2">CGMCC 1.12813</strain>
    </source>
</reference>
<dbReference type="PANTHER" id="PTHR10357:SF216">
    <property type="entry name" value="MALTOOLIGOSYL TREHALOSE SYNTHASE-RELATED"/>
    <property type="match status" value="1"/>
</dbReference>
<name>A0A916SIY1_9MICO</name>
<dbReference type="InterPro" id="IPR012767">
    <property type="entry name" value="Trehalose_TreY"/>
</dbReference>
<dbReference type="InterPro" id="IPR013797">
    <property type="entry name" value="Maltooligo_trehalose_synth_4"/>
</dbReference>
<gene>
    <name evidence="2" type="primary">treY</name>
    <name evidence="2" type="ORF">GCM10010979_12930</name>
</gene>
<evidence type="ECO:0000259" key="1">
    <source>
        <dbReference type="SMART" id="SM00642"/>
    </source>
</evidence>
<evidence type="ECO:0000313" key="3">
    <source>
        <dbReference type="Proteomes" id="UP000606922"/>
    </source>
</evidence>
<dbReference type="GO" id="GO:0030980">
    <property type="term" value="P:alpha-glucan catabolic process"/>
    <property type="evidence" value="ECO:0007669"/>
    <property type="project" value="TreeGrafter"/>
</dbReference>
<proteinExistence type="predicted"/>
<dbReference type="SMART" id="SM00642">
    <property type="entry name" value="Aamy"/>
    <property type="match status" value="1"/>
</dbReference>
<dbReference type="GO" id="GO:0005992">
    <property type="term" value="P:trehalose biosynthetic process"/>
    <property type="evidence" value="ECO:0007669"/>
    <property type="project" value="TreeGrafter"/>
</dbReference>
<dbReference type="Gene3D" id="3.20.20.80">
    <property type="entry name" value="Glycosidases"/>
    <property type="match status" value="1"/>
</dbReference>
<organism evidence="2 3">
    <name type="scientific">Conyzicola nivalis</name>
    <dbReference type="NCBI Taxonomy" id="1477021"/>
    <lineage>
        <taxon>Bacteria</taxon>
        <taxon>Bacillati</taxon>
        <taxon>Actinomycetota</taxon>
        <taxon>Actinomycetes</taxon>
        <taxon>Micrococcales</taxon>
        <taxon>Microbacteriaceae</taxon>
        <taxon>Conyzicola</taxon>
    </lineage>
</organism>
<dbReference type="Gene3D" id="3.30.1590.10">
    <property type="entry name" value="Maltooligosyl trehalose synthase, domain 2"/>
    <property type="match status" value="1"/>
</dbReference>
<dbReference type="InterPro" id="IPR017853">
    <property type="entry name" value="GH"/>
</dbReference>
<accession>A0A916SIY1</accession>
<dbReference type="SUPFAM" id="SSF51445">
    <property type="entry name" value="(Trans)glycosidases"/>
    <property type="match status" value="1"/>
</dbReference>
<protein>
    <submittedName>
        <fullName evidence="2">Malto-oligosyltrehalose synthase</fullName>
    </submittedName>
</protein>
<dbReference type="EMBL" id="BMGB01000001">
    <property type="protein sequence ID" value="GGA99879.1"/>
    <property type="molecule type" value="Genomic_DNA"/>
</dbReference>
<dbReference type="AlphaFoldDB" id="A0A916SIY1"/>
<dbReference type="CDD" id="cd11336">
    <property type="entry name" value="AmyAc_MTSase"/>
    <property type="match status" value="1"/>
</dbReference>
<evidence type="ECO:0000313" key="2">
    <source>
        <dbReference type="EMBL" id="GGA99879.1"/>
    </source>
</evidence>
<dbReference type="Proteomes" id="UP000606922">
    <property type="component" value="Unassembled WGS sequence"/>
</dbReference>
<comment type="caution">
    <text evidence="2">The sequence shown here is derived from an EMBL/GenBank/DDBJ whole genome shotgun (WGS) entry which is preliminary data.</text>
</comment>
<dbReference type="InterPro" id="IPR006047">
    <property type="entry name" value="GH13_cat_dom"/>
</dbReference>
<dbReference type="NCBIfam" id="TIGR02401">
    <property type="entry name" value="trehalose_TreY"/>
    <property type="match status" value="1"/>
</dbReference>
<reference evidence="2" key="1">
    <citation type="journal article" date="2014" name="Int. J. Syst. Evol. Microbiol.">
        <title>Complete genome sequence of Corynebacterium casei LMG S-19264T (=DSM 44701T), isolated from a smear-ripened cheese.</title>
        <authorList>
            <consortium name="US DOE Joint Genome Institute (JGI-PGF)"/>
            <person name="Walter F."/>
            <person name="Albersmeier A."/>
            <person name="Kalinowski J."/>
            <person name="Ruckert C."/>
        </authorList>
    </citation>
    <scope>NUCLEOTIDE SEQUENCE</scope>
    <source>
        <strain evidence="2">CGMCC 1.12813</strain>
    </source>
</reference>
<dbReference type="Gene3D" id="1.10.150.200">
    <property type="entry name" value="Maltooligosyl trehalose synthase, domain 3"/>
    <property type="match status" value="1"/>
</dbReference>
<keyword evidence="3" id="KW-1185">Reference proteome</keyword>
<dbReference type="RefSeq" id="WP_188509831.1">
    <property type="nucleotide sequence ID" value="NZ_BMGB01000001.1"/>
</dbReference>